<dbReference type="RefSeq" id="WP_014556439.1">
    <property type="nucleotide sequence ID" value="NC_017459.1"/>
</dbReference>
<dbReference type="OrthoDB" id="27099at2157"/>
<dbReference type="KEGG" id="hwc:Hqrw_3159"/>
<dbReference type="GeneID" id="12447955"/>
<dbReference type="CDD" id="cd07023">
    <property type="entry name" value="S49_Sppa_N_C"/>
    <property type="match status" value="1"/>
</dbReference>
<evidence type="ECO:0000313" key="7">
    <source>
        <dbReference type="EMBL" id="CCC40943.1"/>
    </source>
</evidence>
<dbReference type="HOGENOM" id="CLU_076515_0_0_2"/>
<dbReference type="PANTHER" id="PTHR42987">
    <property type="entry name" value="PEPTIDASE S49"/>
    <property type="match status" value="1"/>
</dbReference>
<dbReference type="PANTHER" id="PTHR42987:SF4">
    <property type="entry name" value="PROTEASE SOHB-RELATED"/>
    <property type="match status" value="1"/>
</dbReference>
<organism evidence="7 8">
    <name type="scientific">Haloquadratum walsbyi (strain DSM 16854 / JCM 12705 / C23)</name>
    <dbReference type="NCBI Taxonomy" id="768065"/>
    <lineage>
        <taxon>Archaea</taxon>
        <taxon>Methanobacteriati</taxon>
        <taxon>Methanobacteriota</taxon>
        <taxon>Stenosarchaea group</taxon>
        <taxon>Halobacteria</taxon>
        <taxon>Halobacteriales</taxon>
        <taxon>Haloferacaceae</taxon>
        <taxon>Haloquadratum</taxon>
    </lineage>
</organism>
<sequence length="328" mass="34362">MSADGNRTTTVAAYVVIITAAVVTASVVAPVVFDTVSGSGSDEGGESSVAVITFRGGTTSGNVAAVTESLREARTNGSVDAIVLRIDSPGGPVDASEEFYLAVNRTASQMPVVAYVEGTAASGGYFGIAPVDEIVVKPSSTVGSIGVIVQAPLSAVENIENQRQVFIRSGPDKAQITRDGLRENLELLQKAFVDTIIKHRGDELSLSRTEVATGQTFLGPRAVDNGFADQIGDLNVAIEEAAGRADGISGDEYNVYYKSSRAQQLNVVVLGEDESTSLGENTADTVYVDARPNADASTDDQFVQPVKYYAVWGVPQTTNQTVEVSANE</sequence>
<protein>
    <submittedName>
        <fullName evidence="7">Signal peptide peptidase SppA</fullName>
        <ecNumber evidence="7">3.4.21.-</ecNumber>
    </submittedName>
</protein>
<evidence type="ECO:0000313" key="8">
    <source>
        <dbReference type="Proteomes" id="UP000007954"/>
    </source>
</evidence>
<keyword evidence="5" id="KW-0472">Membrane</keyword>
<dbReference type="Gene3D" id="3.90.226.10">
    <property type="entry name" value="2-enoyl-CoA Hydratase, Chain A, domain 1"/>
    <property type="match status" value="1"/>
</dbReference>
<dbReference type="SUPFAM" id="SSF52096">
    <property type="entry name" value="ClpP/crotonase"/>
    <property type="match status" value="1"/>
</dbReference>
<keyword evidence="3 7" id="KW-0378">Hydrolase</keyword>
<dbReference type="EMBL" id="FR746099">
    <property type="protein sequence ID" value="CCC40943.1"/>
    <property type="molecule type" value="Genomic_DNA"/>
</dbReference>
<evidence type="ECO:0000256" key="5">
    <source>
        <dbReference type="SAM" id="Phobius"/>
    </source>
</evidence>
<dbReference type="GO" id="GO:0006508">
    <property type="term" value="P:proteolysis"/>
    <property type="evidence" value="ECO:0007669"/>
    <property type="project" value="UniProtKB-KW"/>
</dbReference>
<dbReference type="InterPro" id="IPR047272">
    <property type="entry name" value="S49_SppA_C"/>
</dbReference>
<name>G0LJK9_HALWC</name>
<evidence type="ECO:0000259" key="6">
    <source>
        <dbReference type="Pfam" id="PF01343"/>
    </source>
</evidence>
<dbReference type="GO" id="GO:0008236">
    <property type="term" value="F:serine-type peptidase activity"/>
    <property type="evidence" value="ECO:0007669"/>
    <property type="project" value="UniProtKB-KW"/>
</dbReference>
<keyword evidence="4" id="KW-0720">Serine protease</keyword>
<keyword evidence="5" id="KW-1133">Transmembrane helix</keyword>
<dbReference type="AlphaFoldDB" id="G0LJK9"/>
<evidence type="ECO:0000256" key="3">
    <source>
        <dbReference type="ARBA" id="ARBA00022801"/>
    </source>
</evidence>
<dbReference type="EC" id="3.4.21.-" evidence="7"/>
<accession>G0LJK9</accession>
<evidence type="ECO:0000256" key="4">
    <source>
        <dbReference type="ARBA" id="ARBA00022825"/>
    </source>
</evidence>
<keyword evidence="2" id="KW-0645">Protease</keyword>
<dbReference type="InterPro" id="IPR029045">
    <property type="entry name" value="ClpP/crotonase-like_dom_sf"/>
</dbReference>
<dbReference type="Pfam" id="PF01343">
    <property type="entry name" value="Peptidase_S49"/>
    <property type="match status" value="1"/>
</dbReference>
<proteinExistence type="inferred from homology"/>
<dbReference type="InterPro" id="IPR002142">
    <property type="entry name" value="Peptidase_S49"/>
</dbReference>
<gene>
    <name evidence="7" type="primary">sppA2</name>
    <name evidence="7" type="ordered locus">Hqrw_3159</name>
</gene>
<evidence type="ECO:0000256" key="1">
    <source>
        <dbReference type="ARBA" id="ARBA00008683"/>
    </source>
</evidence>
<reference evidence="7 8" key="1">
    <citation type="journal article" date="2011" name="PLoS ONE">
        <title>Haloquadratum walsbyi: limited diversity in a global pond.</title>
        <authorList>
            <person name="Dyall-Smith M."/>
            <person name="Pfeiffer F."/>
            <person name="Klee K."/>
            <person name="Palm P."/>
            <person name="Gross K."/>
            <person name="Schuster S.C."/>
            <person name="Rampp M."/>
            <person name="Oesterhelt D."/>
        </authorList>
    </citation>
    <scope>NUCLEOTIDE SEQUENCE [LARGE SCALE GENOMIC DNA]</scope>
    <source>
        <strain evidence="8">DSM 16854 / JCM 12705 / C23</strain>
    </source>
</reference>
<feature type="domain" description="Peptidase S49" evidence="6">
    <location>
        <begin position="106"/>
        <end position="243"/>
    </location>
</feature>
<feature type="transmembrane region" description="Helical" evidence="5">
    <location>
        <begin position="12"/>
        <end position="33"/>
    </location>
</feature>
<comment type="similarity">
    <text evidence="1">Belongs to the peptidase S49 family.</text>
</comment>
<evidence type="ECO:0000256" key="2">
    <source>
        <dbReference type="ARBA" id="ARBA00022670"/>
    </source>
</evidence>
<keyword evidence="5" id="KW-0812">Transmembrane</keyword>
<dbReference type="Proteomes" id="UP000007954">
    <property type="component" value="Chromosome"/>
</dbReference>